<dbReference type="OrthoDB" id="5141876at2"/>
<dbReference type="SUPFAM" id="SSF48208">
    <property type="entry name" value="Six-hairpin glycosidases"/>
    <property type="match status" value="1"/>
</dbReference>
<dbReference type="RefSeq" id="WP_074240530.1">
    <property type="nucleotide sequence ID" value="NZ_FSRA01000001.1"/>
</dbReference>
<comment type="similarity">
    <text evidence="2">Belongs to the N-acylglucosamine 2-epimerase family.</text>
</comment>
<accession>A0A1N6F7K6</accession>
<dbReference type="GO" id="GO:0005975">
    <property type="term" value="P:carbohydrate metabolic process"/>
    <property type="evidence" value="ECO:0007669"/>
    <property type="project" value="InterPro"/>
</dbReference>
<comment type="catalytic activity">
    <reaction evidence="1 4">
        <text>D-cellobiose = beta-D-glucosyl-(1-&gt;4)-D-mannopyranose</text>
        <dbReference type="Rhea" id="RHEA:23384"/>
        <dbReference type="ChEBI" id="CHEBI:17057"/>
        <dbReference type="ChEBI" id="CHEBI:47931"/>
        <dbReference type="EC" id="5.1.3.11"/>
    </reaction>
</comment>
<evidence type="ECO:0000256" key="1">
    <source>
        <dbReference type="ARBA" id="ARBA00001470"/>
    </source>
</evidence>
<gene>
    <name evidence="5" type="ORF">SAMN04488055_2062</name>
</gene>
<evidence type="ECO:0000256" key="4">
    <source>
        <dbReference type="HAMAP-Rule" id="MF_00929"/>
    </source>
</evidence>
<reference evidence="5 6" key="1">
    <citation type="submission" date="2016-11" db="EMBL/GenBank/DDBJ databases">
        <authorList>
            <person name="Jaros S."/>
            <person name="Januszkiewicz K."/>
            <person name="Wedrychowicz H."/>
        </authorList>
    </citation>
    <scope>NUCLEOTIDE SEQUENCE [LARGE SCALE GENOMIC DNA]</scope>
    <source>
        <strain evidence="5 6">DSM 24787</strain>
    </source>
</reference>
<dbReference type="InterPro" id="IPR008928">
    <property type="entry name" value="6-hairpin_glycosidase_sf"/>
</dbReference>
<dbReference type="EC" id="5.1.3.11" evidence="4"/>
<dbReference type="PANTHER" id="PTHR15108">
    <property type="entry name" value="N-ACYLGLUCOSAMINE-2-EPIMERASE"/>
    <property type="match status" value="1"/>
</dbReference>
<keyword evidence="3 4" id="KW-0413">Isomerase</keyword>
<dbReference type="Gene3D" id="1.50.10.10">
    <property type="match status" value="1"/>
</dbReference>
<dbReference type="Proteomes" id="UP000185003">
    <property type="component" value="Unassembled WGS sequence"/>
</dbReference>
<dbReference type="GO" id="GO:0047736">
    <property type="term" value="F:cellobiose epimerase activity"/>
    <property type="evidence" value="ECO:0007669"/>
    <property type="project" value="UniProtKB-UniRule"/>
</dbReference>
<protein>
    <recommendedName>
        <fullName evidence="4">Cellobiose 2-epimerase</fullName>
        <shortName evidence="4">CE</shortName>
        <ecNumber evidence="4">5.1.3.11</ecNumber>
    </recommendedName>
</protein>
<name>A0A1N6F7K6_9BACT</name>
<dbReference type="EMBL" id="FSRA01000001">
    <property type="protein sequence ID" value="SIN91219.1"/>
    <property type="molecule type" value="Genomic_DNA"/>
</dbReference>
<evidence type="ECO:0000256" key="3">
    <source>
        <dbReference type="ARBA" id="ARBA00023235"/>
    </source>
</evidence>
<sequence>MQEKLRQDLQDELTAILDYWQTHTIDEKHGGFLGKLDNDNMPDPFAVKGAVLNARILWSFSAAYNVTKNPAYLQVATRAFDYITEYFIDKEFGGVMWTVGYAGDIVDTKKQIYAQAFVVYAFSEYYKASKNEKAKEKAIGLYSLIQLYSYDCVYGGYLEAFSREWKELEDLRLSEKDENEKKSMNTHLHVLEAYTNLYSIWADPSLKIHIQDLLRVFYDKIIDPNTHHLRLFFDEKWNPTGNLVSYGHDIEASWLLLEAAEVIGDAELIEKSKAAAILMTDAAKEGVDADGGLWYEYEPGEQQLIAEKHWWPQAEAVVGFVNAWQLSKDPRYLKDATNSWQYIEKNILDKAKGEWYWGIRDNKVMNEDKVGLWKCPYHNSRACLEIMKRL</sequence>
<dbReference type="Pfam" id="PF07221">
    <property type="entry name" value="GlcNAc_2-epim"/>
    <property type="match status" value="1"/>
</dbReference>
<keyword evidence="6" id="KW-1185">Reference proteome</keyword>
<organism evidence="5 6">
    <name type="scientific">Chitinophaga niabensis</name>
    <dbReference type="NCBI Taxonomy" id="536979"/>
    <lineage>
        <taxon>Bacteria</taxon>
        <taxon>Pseudomonadati</taxon>
        <taxon>Bacteroidota</taxon>
        <taxon>Chitinophagia</taxon>
        <taxon>Chitinophagales</taxon>
        <taxon>Chitinophagaceae</taxon>
        <taxon>Chitinophaga</taxon>
    </lineage>
</organism>
<dbReference type="InterPro" id="IPR028584">
    <property type="entry name" value="Cellobiose_2_epim"/>
</dbReference>
<evidence type="ECO:0000313" key="6">
    <source>
        <dbReference type="Proteomes" id="UP000185003"/>
    </source>
</evidence>
<proteinExistence type="inferred from homology"/>
<dbReference type="AlphaFoldDB" id="A0A1N6F7K6"/>
<comment type="similarity">
    <text evidence="4">Belongs to the cellobiose 2-epimerase family.</text>
</comment>
<dbReference type="HAMAP" id="MF_00929">
    <property type="entry name" value="Cellobiose_2_epim"/>
    <property type="match status" value="1"/>
</dbReference>
<dbReference type="InterPro" id="IPR012341">
    <property type="entry name" value="6hp_glycosidase-like_sf"/>
</dbReference>
<evidence type="ECO:0000313" key="5">
    <source>
        <dbReference type="EMBL" id="SIN91219.1"/>
    </source>
</evidence>
<comment type="function">
    <text evidence="4">Catalyzes the reversible epimerization of cellobiose to 4-O-beta-D-glucopyranosyl-D-mannose (Glc-Man).</text>
</comment>
<dbReference type="STRING" id="536979.SAMN04488055_2062"/>
<dbReference type="InterPro" id="IPR010819">
    <property type="entry name" value="AGE/CE"/>
</dbReference>
<evidence type="ECO:0000256" key="2">
    <source>
        <dbReference type="ARBA" id="ARBA00008558"/>
    </source>
</evidence>